<sequence>MTSYNLSRSVQNLLDEHQFSPASFTVKLYPDYWTLNNGSKCLYTHQIASLLDDIRAQRIPVDFLELFDTAKLPFYDELQDFRPQRVTDPLLEEPQRSRVVLTPNPESLWADICLLNQKAGNTWTDHEALEVEARILLATSPPLCLDPDPHLVRVANNVLRASGPTTPLPLKRKAAVMEQEDDETEKARRAKLAQFMNPKFTRPAYLASQISFRLWDAAARFRISKSQSNAPTTSQATQAALPYTGVAPPGTQAAMPYPPSVAPVPVIIPTAIAVPQAPATPVPPAALTQASQEPSKANAKHDVIRSPSVARASATPAQSTVPLPIPPHLQPHYPQQANLQAAPRPSQSPHTPPNTAAANSPSNAGTRPSSAAPHPAQPSHGQHQPVQGQAPVATTQPVHTAGTFQPPVTAVNFASQAAAGKKRTQPNVTANGTPASNYPQAGQTAQHPTQPPAMPYSMYYQMQAYQNAAAQQRMNQAPGPSASPVAGNSTAAGQANAPARNSPMPANQRLTTQSPMPPNAQQQAAHGPQQTNYNYAALQNQYNAAAAAAAHLRPVAHGHPSHPQMLPQQMAGGAQAAASTGAQQQHGVPHDQAQAAQILAQYPHMYMNHAHVGVNMQPGRVLAGYWPGIGRGAPIPNAQHQMPAMTNHPQQMPLGANKAAQGGS</sequence>
<feature type="region of interest" description="Disordered" evidence="1">
    <location>
        <begin position="416"/>
        <end position="454"/>
    </location>
</feature>
<keyword evidence="4" id="KW-1185">Reference proteome</keyword>
<dbReference type="Pfam" id="PF12090">
    <property type="entry name" value="Spt20_SEP"/>
    <property type="match status" value="1"/>
</dbReference>
<accession>J4GPN0</accession>
<evidence type="ECO:0000313" key="3">
    <source>
        <dbReference type="EMBL" id="CCM02580.1"/>
    </source>
</evidence>
<reference evidence="3 4" key="1">
    <citation type="journal article" date="2012" name="Appl. Environ. Microbiol.">
        <title>Short-read sequencing for genomic analysis of the brown rot fungus Fibroporia radiculosa.</title>
        <authorList>
            <person name="Tang J.D."/>
            <person name="Perkins A.D."/>
            <person name="Sonstegard T.S."/>
            <person name="Schroeder S.G."/>
            <person name="Burgess S.C."/>
            <person name="Diehl S.V."/>
        </authorList>
    </citation>
    <scope>NUCLEOTIDE SEQUENCE [LARGE SCALE GENOMIC DNA]</scope>
    <source>
        <strain evidence="3 4">TFFH 294</strain>
    </source>
</reference>
<dbReference type="AlphaFoldDB" id="J4GPN0"/>
<name>J4GPN0_9APHY</name>
<feature type="domain" description="Spt20-like SEP" evidence="2">
    <location>
        <begin position="21"/>
        <end position="158"/>
    </location>
</feature>
<dbReference type="GeneID" id="24097491"/>
<dbReference type="PANTHER" id="PTHR13526:SF8">
    <property type="entry name" value="TRANSCRIPTION FACTOR SPT20 HOMOLOG"/>
    <property type="match status" value="1"/>
</dbReference>
<feature type="compositionally biased region" description="Low complexity" evidence="1">
    <location>
        <begin position="353"/>
        <end position="385"/>
    </location>
</feature>
<dbReference type="RefSeq" id="XP_012181863.1">
    <property type="nucleotide sequence ID" value="XM_012326473.1"/>
</dbReference>
<dbReference type="GO" id="GO:0006357">
    <property type="term" value="P:regulation of transcription by RNA polymerase II"/>
    <property type="evidence" value="ECO:0007669"/>
    <property type="project" value="TreeGrafter"/>
</dbReference>
<dbReference type="InParanoid" id="J4GPN0"/>
<feature type="compositionally biased region" description="Polar residues" evidence="1">
    <location>
        <begin position="504"/>
        <end position="524"/>
    </location>
</feature>
<dbReference type="PANTHER" id="PTHR13526">
    <property type="entry name" value="TRANSCRIPTION FACTOR SPT20 HOMOLOG"/>
    <property type="match status" value="1"/>
</dbReference>
<dbReference type="InterPro" id="IPR021950">
    <property type="entry name" value="Spt20"/>
</dbReference>
<dbReference type="GO" id="GO:0003712">
    <property type="term" value="F:transcription coregulator activity"/>
    <property type="evidence" value="ECO:0007669"/>
    <property type="project" value="InterPro"/>
</dbReference>
<feature type="region of interest" description="Disordered" evidence="1">
    <location>
        <begin position="470"/>
        <end position="528"/>
    </location>
</feature>
<evidence type="ECO:0000259" key="2">
    <source>
        <dbReference type="Pfam" id="PF12090"/>
    </source>
</evidence>
<dbReference type="EMBL" id="HE797086">
    <property type="protein sequence ID" value="CCM02580.1"/>
    <property type="molecule type" value="Genomic_DNA"/>
</dbReference>
<proteinExistence type="predicted"/>
<dbReference type="InterPro" id="IPR046468">
    <property type="entry name" value="Spt20-like_SEP"/>
</dbReference>
<evidence type="ECO:0000313" key="4">
    <source>
        <dbReference type="Proteomes" id="UP000006352"/>
    </source>
</evidence>
<feature type="region of interest" description="Disordered" evidence="1">
    <location>
        <begin position="280"/>
        <end position="390"/>
    </location>
</feature>
<dbReference type="GO" id="GO:0000124">
    <property type="term" value="C:SAGA complex"/>
    <property type="evidence" value="ECO:0007669"/>
    <property type="project" value="InterPro"/>
</dbReference>
<feature type="region of interest" description="Disordered" evidence="1">
    <location>
        <begin position="641"/>
        <end position="664"/>
    </location>
</feature>
<protein>
    <recommendedName>
        <fullName evidence="2">Spt20-like SEP domain-containing protein</fullName>
    </recommendedName>
</protein>
<gene>
    <name evidence="3" type="ORF">FIBRA_04683</name>
</gene>
<dbReference type="Proteomes" id="UP000006352">
    <property type="component" value="Unassembled WGS sequence"/>
</dbReference>
<dbReference type="HOGENOM" id="CLU_019099_0_0_1"/>
<feature type="compositionally biased region" description="Polar residues" evidence="1">
    <location>
        <begin position="425"/>
        <end position="448"/>
    </location>
</feature>
<organism evidence="3 4">
    <name type="scientific">Fibroporia radiculosa</name>
    <dbReference type="NCBI Taxonomy" id="599839"/>
    <lineage>
        <taxon>Eukaryota</taxon>
        <taxon>Fungi</taxon>
        <taxon>Dikarya</taxon>
        <taxon>Basidiomycota</taxon>
        <taxon>Agaricomycotina</taxon>
        <taxon>Agaricomycetes</taxon>
        <taxon>Polyporales</taxon>
        <taxon>Fibroporiaceae</taxon>
        <taxon>Fibroporia</taxon>
    </lineage>
</organism>
<dbReference type="STRING" id="599839.J4GPN0"/>
<dbReference type="OrthoDB" id="1932706at2759"/>
<evidence type="ECO:0000256" key="1">
    <source>
        <dbReference type="SAM" id="MobiDB-lite"/>
    </source>
</evidence>